<dbReference type="SUPFAM" id="SSF56281">
    <property type="entry name" value="Metallo-hydrolase/oxidoreductase"/>
    <property type="match status" value="1"/>
</dbReference>
<feature type="domain" description="Rhodanese" evidence="2">
    <location>
        <begin position="375"/>
        <end position="463"/>
    </location>
</feature>
<comment type="caution">
    <text evidence="3">The sequence shown here is derived from an EMBL/GenBank/DDBJ whole genome shotgun (WGS) entry which is preliminary data.</text>
</comment>
<evidence type="ECO:0000259" key="2">
    <source>
        <dbReference type="PROSITE" id="PS50206"/>
    </source>
</evidence>
<evidence type="ECO:0000313" key="4">
    <source>
        <dbReference type="Proteomes" id="UP001356704"/>
    </source>
</evidence>
<dbReference type="InterPro" id="IPR036866">
    <property type="entry name" value="RibonucZ/Hydroxyglut_hydro"/>
</dbReference>
<organism evidence="3 4">
    <name type="scientific">Winogradskyella poriferorum</name>
    <dbReference type="NCBI Taxonomy" id="307627"/>
    <lineage>
        <taxon>Bacteria</taxon>
        <taxon>Pseudomonadati</taxon>
        <taxon>Bacteroidota</taxon>
        <taxon>Flavobacteriia</taxon>
        <taxon>Flavobacteriales</taxon>
        <taxon>Flavobacteriaceae</taxon>
        <taxon>Winogradskyella</taxon>
    </lineage>
</organism>
<dbReference type="SMART" id="SM00450">
    <property type="entry name" value="RHOD"/>
    <property type="match status" value="2"/>
</dbReference>
<dbReference type="SMART" id="SM00849">
    <property type="entry name" value="Lactamase_B"/>
    <property type="match status" value="1"/>
</dbReference>
<dbReference type="InterPro" id="IPR036873">
    <property type="entry name" value="Rhodanese-like_dom_sf"/>
</dbReference>
<evidence type="ECO:0000256" key="1">
    <source>
        <dbReference type="ARBA" id="ARBA00022723"/>
    </source>
</evidence>
<dbReference type="PANTHER" id="PTHR43084:SF1">
    <property type="entry name" value="PERSULFIDE DIOXYGENASE ETHE1, MITOCHONDRIAL"/>
    <property type="match status" value="1"/>
</dbReference>
<dbReference type="Gene3D" id="3.40.250.10">
    <property type="entry name" value="Rhodanese-like domain"/>
    <property type="match status" value="2"/>
</dbReference>
<keyword evidence="4" id="KW-1185">Reference proteome</keyword>
<name>A0ABU7W6N5_9FLAO</name>
<dbReference type="InterPro" id="IPR001763">
    <property type="entry name" value="Rhodanese-like_dom"/>
</dbReference>
<dbReference type="PANTHER" id="PTHR43084">
    <property type="entry name" value="PERSULFIDE DIOXYGENASE ETHE1"/>
    <property type="match status" value="1"/>
</dbReference>
<reference evidence="3 4" key="1">
    <citation type="submission" date="2024-02" db="EMBL/GenBank/DDBJ databases">
        <title>Winogradskyella poriferorum JCM 12885.</title>
        <authorList>
            <person name="Zhang D.-F."/>
            <person name="Fu Z.-Y."/>
        </authorList>
    </citation>
    <scope>NUCLEOTIDE SEQUENCE [LARGE SCALE GENOMIC DNA]</scope>
    <source>
        <strain evidence="3 4">JCM 12885</strain>
    </source>
</reference>
<dbReference type="CDD" id="cd00158">
    <property type="entry name" value="RHOD"/>
    <property type="match status" value="2"/>
</dbReference>
<dbReference type="PROSITE" id="PS50206">
    <property type="entry name" value="RHODANESE_3"/>
    <property type="match status" value="2"/>
</dbReference>
<protein>
    <submittedName>
        <fullName evidence="3">MBL fold metallo-hydrolase</fullName>
    </submittedName>
</protein>
<dbReference type="Pfam" id="PF00753">
    <property type="entry name" value="Lactamase_B"/>
    <property type="match status" value="1"/>
</dbReference>
<dbReference type="RefSeq" id="WP_331810379.1">
    <property type="nucleotide sequence ID" value="NZ_JAZHOU010000003.1"/>
</dbReference>
<dbReference type="InterPro" id="IPR044528">
    <property type="entry name" value="POD-like_MBL-fold"/>
</dbReference>
<gene>
    <name evidence="3" type="ORF">V1468_11500</name>
</gene>
<dbReference type="InterPro" id="IPR001279">
    <property type="entry name" value="Metallo-B-lactamas"/>
</dbReference>
<dbReference type="InterPro" id="IPR051682">
    <property type="entry name" value="Mito_Persulfide_Diox"/>
</dbReference>
<dbReference type="CDD" id="cd07724">
    <property type="entry name" value="POD-like_MBL-fold"/>
    <property type="match status" value="1"/>
</dbReference>
<dbReference type="Gene3D" id="3.60.15.10">
    <property type="entry name" value="Ribonuclease Z/Hydroxyacylglutathione hydrolase-like"/>
    <property type="match status" value="1"/>
</dbReference>
<sequence>MKIEQIYTGCLAHAAYYLESNGEAAIFDPLREVQPYIKRAKLDDAKIKYIFETHFHADFVSGHLDLKEKTGAKIVFGPTAKPNYEAIVAEDGQVFEVGNYKVKVIHTPGHTMESTTYLLIDENGKEHGIVTGDTLFIGDVGRPDLAQKVVAELTQDKLASHLYDSLRNKIMPLSDDLIVYPNHGAGSACGKNMSKETTDTLGNQKKTNYALRADMTREEFIEELLDGLTEPPGYFPQNVLMNIKGYESFDKVMDKAQNPLSPKAFEAAANETEAIVLDVRHQSEFIKGHIPRSVFIGIDGNFAPWVGALIVDVTQPILLVAPKGREEEVVTRLSRVGFDNVIGYLDGGFEAWKAANMEIDMITSISAEEFAKDFEDKKDVVFDVRREGEYVAEHVDGAKNTQLDYLNNYLSEFPEDKTFYVHCAGGYRSVIAASILKSRGIHNLVDVAGGYGAIKNTDIPTTDYVCPSTLK</sequence>
<evidence type="ECO:0000313" key="3">
    <source>
        <dbReference type="EMBL" id="MEF3079634.1"/>
    </source>
</evidence>
<proteinExistence type="predicted"/>
<dbReference type="Pfam" id="PF00581">
    <property type="entry name" value="Rhodanese"/>
    <property type="match status" value="2"/>
</dbReference>
<dbReference type="Proteomes" id="UP001356704">
    <property type="component" value="Unassembled WGS sequence"/>
</dbReference>
<feature type="domain" description="Rhodanese" evidence="2">
    <location>
        <begin position="270"/>
        <end position="361"/>
    </location>
</feature>
<dbReference type="EMBL" id="JAZHOU010000003">
    <property type="protein sequence ID" value="MEF3079634.1"/>
    <property type="molecule type" value="Genomic_DNA"/>
</dbReference>
<accession>A0ABU7W6N5</accession>
<keyword evidence="1" id="KW-0479">Metal-binding</keyword>
<dbReference type="SUPFAM" id="SSF52821">
    <property type="entry name" value="Rhodanese/Cell cycle control phosphatase"/>
    <property type="match status" value="2"/>
</dbReference>